<proteinExistence type="predicted"/>
<dbReference type="Proteomes" id="UP000289738">
    <property type="component" value="Chromosome B04"/>
</dbReference>
<evidence type="ECO:0000256" key="3">
    <source>
        <dbReference type="ARBA" id="ARBA00022989"/>
    </source>
</evidence>
<protein>
    <submittedName>
        <fullName evidence="6">Uncharacterized protein</fullName>
    </submittedName>
</protein>
<name>A0A444ZMG9_ARAHY</name>
<reference evidence="6 7" key="1">
    <citation type="submission" date="2019-01" db="EMBL/GenBank/DDBJ databases">
        <title>Sequencing of cultivated peanut Arachis hypogaea provides insights into genome evolution and oil improvement.</title>
        <authorList>
            <person name="Chen X."/>
        </authorList>
    </citation>
    <scope>NUCLEOTIDE SEQUENCE [LARGE SCALE GENOMIC DNA]</scope>
    <source>
        <strain evidence="7">cv. Fuhuasheng</strain>
        <tissue evidence="6">Leaves</tissue>
    </source>
</reference>
<dbReference type="GO" id="GO:0045039">
    <property type="term" value="P:protein insertion into mitochondrial inner membrane"/>
    <property type="evidence" value="ECO:0007669"/>
    <property type="project" value="InterPro"/>
</dbReference>
<evidence type="ECO:0000256" key="5">
    <source>
        <dbReference type="SAM" id="Phobius"/>
    </source>
</evidence>
<gene>
    <name evidence="6" type="ORF">Ahy_B04g072083</name>
</gene>
<comment type="subcellular location">
    <subcellularLocation>
        <location evidence="1">Membrane</location>
        <topology evidence="1">Multi-pass membrane protein</topology>
    </subcellularLocation>
</comment>
<dbReference type="GO" id="GO:0042721">
    <property type="term" value="C:TIM22 mitochondrial import inner membrane insertion complex"/>
    <property type="evidence" value="ECO:0007669"/>
    <property type="project" value="InterPro"/>
</dbReference>
<dbReference type="GO" id="GO:0009507">
    <property type="term" value="C:chloroplast"/>
    <property type="evidence" value="ECO:0007669"/>
    <property type="project" value="TreeGrafter"/>
</dbReference>
<keyword evidence="7" id="KW-1185">Reference proteome</keyword>
<accession>A0A444ZMG9</accession>
<keyword evidence="2 5" id="KW-0812">Transmembrane</keyword>
<sequence>MVSRELFGWSPPHIQPLTPVSEVSEPPESPSLYIDAGAETSASQQVEVEEEIIGQDAQFHTFKEAGSALAFASAFIDFRGCNNWFNFWHPLGTVVATWNHVPRVERNVALPGLIRTFKMMGNYALTFVAIGGVYIGVKQLVQNAKMKRDLVNGAVELNDALMAFPYNLIRCDSEVSYKEIQFLYGWSVNVSANTGTGRSQYVNAGELSGSTSSHEGLNKLINIGVLALTMI</sequence>
<feature type="transmembrane region" description="Helical" evidence="5">
    <location>
        <begin position="120"/>
        <end position="137"/>
    </location>
</feature>
<comment type="caution">
    <text evidence="6">The sequence shown here is derived from an EMBL/GenBank/DDBJ whole genome shotgun (WGS) entry which is preliminary data.</text>
</comment>
<dbReference type="EMBL" id="SDMP01000014">
    <property type="protein sequence ID" value="RYR15342.1"/>
    <property type="molecule type" value="Genomic_DNA"/>
</dbReference>
<dbReference type="InterPro" id="IPR039175">
    <property type="entry name" value="TIM22"/>
</dbReference>
<evidence type="ECO:0000313" key="6">
    <source>
        <dbReference type="EMBL" id="RYR15342.1"/>
    </source>
</evidence>
<evidence type="ECO:0000256" key="4">
    <source>
        <dbReference type="ARBA" id="ARBA00023136"/>
    </source>
</evidence>
<dbReference type="AlphaFoldDB" id="A0A444ZMG9"/>
<evidence type="ECO:0000256" key="1">
    <source>
        <dbReference type="ARBA" id="ARBA00004141"/>
    </source>
</evidence>
<evidence type="ECO:0000256" key="2">
    <source>
        <dbReference type="ARBA" id="ARBA00022692"/>
    </source>
</evidence>
<dbReference type="PANTHER" id="PTHR14110:SF18">
    <property type="entry name" value="OUTER ENVELOPE PORE PROTEIN 16-3, CHLOROPLASTIC_MITOCHONDRIAL"/>
    <property type="match status" value="1"/>
</dbReference>
<evidence type="ECO:0000313" key="7">
    <source>
        <dbReference type="Proteomes" id="UP000289738"/>
    </source>
</evidence>
<organism evidence="6 7">
    <name type="scientific">Arachis hypogaea</name>
    <name type="common">Peanut</name>
    <dbReference type="NCBI Taxonomy" id="3818"/>
    <lineage>
        <taxon>Eukaryota</taxon>
        <taxon>Viridiplantae</taxon>
        <taxon>Streptophyta</taxon>
        <taxon>Embryophyta</taxon>
        <taxon>Tracheophyta</taxon>
        <taxon>Spermatophyta</taxon>
        <taxon>Magnoliopsida</taxon>
        <taxon>eudicotyledons</taxon>
        <taxon>Gunneridae</taxon>
        <taxon>Pentapetalae</taxon>
        <taxon>rosids</taxon>
        <taxon>fabids</taxon>
        <taxon>Fabales</taxon>
        <taxon>Fabaceae</taxon>
        <taxon>Papilionoideae</taxon>
        <taxon>50 kb inversion clade</taxon>
        <taxon>dalbergioids sensu lato</taxon>
        <taxon>Dalbergieae</taxon>
        <taxon>Pterocarpus clade</taxon>
        <taxon>Arachis</taxon>
    </lineage>
</organism>
<keyword evidence="3 5" id="KW-1133">Transmembrane helix</keyword>
<dbReference type="PANTHER" id="PTHR14110">
    <property type="entry name" value="MITOCHONDRIAL IMPORT INNER MEMBRANE TRANSLOCASE SUBUNIT TIM22"/>
    <property type="match status" value="1"/>
</dbReference>
<dbReference type="STRING" id="3818.A0A444ZMG9"/>
<keyword evidence="4 5" id="KW-0472">Membrane</keyword>